<dbReference type="EMBL" id="CP036298">
    <property type="protein sequence ID" value="QDV26858.1"/>
    <property type="molecule type" value="Genomic_DNA"/>
</dbReference>
<reference evidence="9 10" key="1">
    <citation type="submission" date="2019-02" db="EMBL/GenBank/DDBJ databases">
        <title>Deep-cultivation of Planctomycetes and their phenomic and genomic characterization uncovers novel biology.</title>
        <authorList>
            <person name="Wiegand S."/>
            <person name="Jogler M."/>
            <person name="Boedeker C."/>
            <person name="Pinto D."/>
            <person name="Vollmers J."/>
            <person name="Rivas-Marin E."/>
            <person name="Kohn T."/>
            <person name="Peeters S.H."/>
            <person name="Heuer A."/>
            <person name="Rast P."/>
            <person name="Oberbeckmann S."/>
            <person name="Bunk B."/>
            <person name="Jeske O."/>
            <person name="Meyerdierks A."/>
            <person name="Storesund J.E."/>
            <person name="Kallscheuer N."/>
            <person name="Luecker S."/>
            <person name="Lage O.M."/>
            <person name="Pohl T."/>
            <person name="Merkel B.J."/>
            <person name="Hornburger P."/>
            <person name="Mueller R.-W."/>
            <person name="Bruemmer F."/>
            <person name="Labrenz M."/>
            <person name="Spormann A.M."/>
            <person name="Op den Camp H."/>
            <person name="Overmann J."/>
            <person name="Amann R."/>
            <person name="Jetten M.S.M."/>
            <person name="Mascher T."/>
            <person name="Medema M.H."/>
            <person name="Devos D.P."/>
            <person name="Kaster A.-K."/>
            <person name="Ovreas L."/>
            <person name="Rohde M."/>
            <person name="Galperin M.Y."/>
            <person name="Jogler C."/>
        </authorList>
    </citation>
    <scope>NUCLEOTIDE SEQUENCE [LARGE SCALE GENOMIC DNA]</scope>
    <source>
        <strain evidence="9 10">Q31a</strain>
    </source>
</reference>
<dbReference type="InterPro" id="IPR013043">
    <property type="entry name" value="DUF1595"/>
</dbReference>
<evidence type="ECO:0000259" key="5">
    <source>
        <dbReference type="Pfam" id="PF07627"/>
    </source>
</evidence>
<evidence type="ECO:0000259" key="4">
    <source>
        <dbReference type="Pfam" id="PF07626"/>
    </source>
</evidence>
<feature type="domain" description="DUF1595" evidence="8">
    <location>
        <begin position="593"/>
        <end position="649"/>
    </location>
</feature>
<name>A0A518GE88_9BACT</name>
<evidence type="ECO:0000259" key="7">
    <source>
        <dbReference type="Pfam" id="PF07635"/>
    </source>
</evidence>
<dbReference type="Proteomes" id="UP000318017">
    <property type="component" value="Chromosome"/>
</dbReference>
<dbReference type="GO" id="GO:0009055">
    <property type="term" value="F:electron transfer activity"/>
    <property type="evidence" value="ECO:0007669"/>
    <property type="project" value="InterPro"/>
</dbReference>
<evidence type="ECO:0000256" key="2">
    <source>
        <dbReference type="SAM" id="SignalP"/>
    </source>
</evidence>
<feature type="domain" description="DUF1588" evidence="5">
    <location>
        <begin position="810"/>
        <end position="907"/>
    </location>
</feature>
<dbReference type="Gene3D" id="1.10.760.10">
    <property type="entry name" value="Cytochrome c-like domain"/>
    <property type="match status" value="1"/>
</dbReference>
<accession>A0A518GE88</accession>
<dbReference type="AlphaFoldDB" id="A0A518GE88"/>
<feature type="domain" description="DUF1592" evidence="6">
    <location>
        <begin position="661"/>
        <end position="789"/>
    </location>
</feature>
<evidence type="ECO:0000313" key="9">
    <source>
        <dbReference type="EMBL" id="QDV26858.1"/>
    </source>
</evidence>
<dbReference type="GO" id="GO:0020037">
    <property type="term" value="F:heme binding"/>
    <property type="evidence" value="ECO:0007669"/>
    <property type="project" value="InterPro"/>
</dbReference>
<dbReference type="InterPro" id="IPR036909">
    <property type="entry name" value="Cyt_c-like_dom_sf"/>
</dbReference>
<dbReference type="Pfam" id="PF07631">
    <property type="entry name" value="PSD4"/>
    <property type="match status" value="1"/>
</dbReference>
<dbReference type="InterPro" id="IPR013042">
    <property type="entry name" value="DUF1592"/>
</dbReference>
<dbReference type="InterPro" id="IPR013036">
    <property type="entry name" value="DUF1587"/>
</dbReference>
<evidence type="ECO:0000313" key="10">
    <source>
        <dbReference type="Proteomes" id="UP000318017"/>
    </source>
</evidence>
<feature type="chain" id="PRO_5021904063" description="Planctomycete cytochrome C" evidence="2">
    <location>
        <begin position="30"/>
        <end position="1017"/>
    </location>
</feature>
<keyword evidence="2" id="KW-0732">Signal</keyword>
<feature type="domain" description="DUF1585" evidence="3">
    <location>
        <begin position="923"/>
        <end position="997"/>
    </location>
</feature>
<protein>
    <recommendedName>
        <fullName evidence="11">Planctomycete cytochrome C</fullName>
    </recommendedName>
</protein>
<gene>
    <name evidence="9" type="ORF">Q31a_52370</name>
</gene>
<dbReference type="InterPro" id="IPR013039">
    <property type="entry name" value="DUF1588"/>
</dbReference>
<dbReference type="Pfam" id="PF07626">
    <property type="entry name" value="PSD3"/>
    <property type="match status" value="1"/>
</dbReference>
<keyword evidence="10" id="KW-1185">Reference proteome</keyword>
<dbReference type="SUPFAM" id="SSF46626">
    <property type="entry name" value="Cytochrome c"/>
    <property type="match status" value="1"/>
</dbReference>
<dbReference type="Pfam" id="PF07627">
    <property type="entry name" value="PSCyt3"/>
    <property type="match status" value="1"/>
</dbReference>
<dbReference type="Pfam" id="PF07637">
    <property type="entry name" value="PSD5"/>
    <property type="match status" value="1"/>
</dbReference>
<evidence type="ECO:0000256" key="1">
    <source>
        <dbReference type="SAM" id="MobiDB-lite"/>
    </source>
</evidence>
<feature type="domain" description="DUF1587" evidence="4">
    <location>
        <begin position="138"/>
        <end position="201"/>
    </location>
</feature>
<evidence type="ECO:0000259" key="3">
    <source>
        <dbReference type="Pfam" id="PF07624"/>
    </source>
</evidence>
<organism evidence="9 10">
    <name type="scientific">Aureliella helgolandensis</name>
    <dbReference type="NCBI Taxonomy" id="2527968"/>
    <lineage>
        <taxon>Bacteria</taxon>
        <taxon>Pseudomonadati</taxon>
        <taxon>Planctomycetota</taxon>
        <taxon>Planctomycetia</taxon>
        <taxon>Pirellulales</taxon>
        <taxon>Pirellulaceae</taxon>
        <taxon>Aureliella</taxon>
    </lineage>
</organism>
<dbReference type="RefSeq" id="WP_231690915.1">
    <property type="nucleotide sequence ID" value="NZ_CP036298.1"/>
</dbReference>
<feature type="domain" description="Cytochrome C Planctomycete-type" evidence="7">
    <location>
        <begin position="53"/>
        <end position="100"/>
    </location>
</feature>
<dbReference type="KEGG" id="ahel:Q31a_52370"/>
<proteinExistence type="predicted"/>
<evidence type="ECO:0000259" key="6">
    <source>
        <dbReference type="Pfam" id="PF07631"/>
    </source>
</evidence>
<dbReference type="InterPro" id="IPR011429">
    <property type="entry name" value="Cyt_c_Planctomycete-type"/>
</dbReference>
<evidence type="ECO:0008006" key="11">
    <source>
        <dbReference type="Google" id="ProtNLM"/>
    </source>
</evidence>
<sequence precursor="true">MFRKFVSPSILLSLWWLVCSILPAASVQAEEKTLEGLHQEFQMFVVPTLQSHCQACHNADEEEGGLDLTRFHAPQDVEAEHRVWTTVLERVEAGEMPPEDATETLSPEARAKVVSWIEAMLDHAAAENAGDPGPVFARRLSNAEYDYSIRDLTGVDIRPTQTFPVDPANTAGFDNSGESLRMSPALFKKYLEAARLVAEHLVLTPDGIDFAPHPVVTDTDRDKFCVKRIVEFYQRQPTAYSDYFRAAWQLRQDHPKTLPDQAIDDVADELGLSSKYLTRIWLGLTDKKERVGPYSELLVMWQELASATDPQAVGEHCQAMQDFILSTRPHYEPHFENLVVNGIHAGAQAFVLWKNKQYASRRQTAHFDARPTPDSSKQKDQETDAPATDATASDEGDATGDESVPAAPGTSSVDEQQAYIEDCQEFCELFPDAFYISERGRDYLGTSKEKQEKGRLLNAGFHSMMGYFRDDQPLMELILDEAGQRELNQLWQQLDFIASAPQRQYQGFLWFERTDSGYMREEEFDFARPEDQSALQADKIQRLSEVYIAKAIRNGAEEIPLQAIQEYFTEINAQIRWVEETRIRSEETQLSALLDLANRVFRRPLSDSQRDDWQAFYHELREKDQLTHEEAIQDTLVAMLVSPLFSYRVDLLNDSPQARPLNDFELASRLSYFLWSSTPDQELLDCAAAGQLTDPTVLLQQTRRMLQDNKVRGLVNEFGGNWLDIRRFEEHNSVDRERFPIFDDALRTAMFEEPMQFFQNLIQQDSSINEFLNADYTFVNAPLAAHYGIPELDFSRDEWQKVPEAQRFGRGGLLPMAVFLTKNSPGLRTSPVQRGYWVVRRLLGEHIPPPPPNIPELPDDESQLGELTLRETLAKHREHESCASCHNRIDSIGLVFEGFGPIGERRELDLGGHPVDTSASFPDGSQRQGIDELREYIREQRQADFVDNFSRKLLSYGLGRTLLLSDESLLDTMHHKLSADDYRFSALIEAIVTSPQFLNKRGRESLSPTVARNSDEP</sequence>
<feature type="signal peptide" evidence="2">
    <location>
        <begin position="1"/>
        <end position="29"/>
    </location>
</feature>
<feature type="compositionally biased region" description="Basic and acidic residues" evidence="1">
    <location>
        <begin position="365"/>
        <end position="382"/>
    </location>
</feature>
<dbReference type="Pfam" id="PF07624">
    <property type="entry name" value="PSD2"/>
    <property type="match status" value="1"/>
</dbReference>
<dbReference type="Pfam" id="PF07635">
    <property type="entry name" value="PSCyt1"/>
    <property type="match status" value="1"/>
</dbReference>
<evidence type="ECO:0000259" key="8">
    <source>
        <dbReference type="Pfam" id="PF07637"/>
    </source>
</evidence>
<feature type="region of interest" description="Disordered" evidence="1">
    <location>
        <begin position="363"/>
        <end position="414"/>
    </location>
</feature>
<dbReference type="InterPro" id="IPR011478">
    <property type="entry name" value="DUF1585"/>
</dbReference>